<evidence type="ECO:0000256" key="1">
    <source>
        <dbReference type="SAM" id="Phobius"/>
    </source>
</evidence>
<keyword evidence="1" id="KW-0472">Membrane</keyword>
<feature type="transmembrane region" description="Helical" evidence="1">
    <location>
        <begin position="6"/>
        <end position="30"/>
    </location>
</feature>
<dbReference type="EMBL" id="UINC01002346">
    <property type="protein sequence ID" value="SUZ95686.1"/>
    <property type="molecule type" value="Genomic_DNA"/>
</dbReference>
<reference evidence="2" key="1">
    <citation type="submission" date="2018-05" db="EMBL/GenBank/DDBJ databases">
        <authorList>
            <person name="Lanie J.A."/>
            <person name="Ng W.-L."/>
            <person name="Kazmierczak K.M."/>
            <person name="Andrzejewski T.M."/>
            <person name="Davidsen T.M."/>
            <person name="Wayne K.J."/>
            <person name="Tettelin H."/>
            <person name="Glass J.I."/>
            <person name="Rusch D."/>
            <person name="Podicherti R."/>
            <person name="Tsui H.-C.T."/>
            <person name="Winkler M.E."/>
        </authorList>
    </citation>
    <scope>NUCLEOTIDE SEQUENCE</scope>
</reference>
<keyword evidence="1" id="KW-1133">Transmembrane helix</keyword>
<keyword evidence="1" id="KW-0812">Transmembrane</keyword>
<protein>
    <submittedName>
        <fullName evidence="2">Uncharacterized protein</fullName>
    </submittedName>
</protein>
<accession>A0A381RV03</accession>
<gene>
    <name evidence="2" type="ORF">METZ01_LOCUS48540</name>
</gene>
<dbReference type="AlphaFoldDB" id="A0A381RV03"/>
<evidence type="ECO:0000313" key="2">
    <source>
        <dbReference type="EMBL" id="SUZ95686.1"/>
    </source>
</evidence>
<sequence length="123" mass="14854">MLQFIVYSLFVGIMMIFLFLLIKYYSYLIFRILVESKHRDAEYLIETGLVPFEWKRKIIIRYGGNYLSKKYALRRLNTLIIYFKGSPLVDSEESRTILLNKLQSISIEWSNIKWTEICPWQRN</sequence>
<proteinExistence type="predicted"/>
<organism evidence="2">
    <name type="scientific">marine metagenome</name>
    <dbReference type="NCBI Taxonomy" id="408172"/>
    <lineage>
        <taxon>unclassified sequences</taxon>
        <taxon>metagenomes</taxon>
        <taxon>ecological metagenomes</taxon>
    </lineage>
</organism>
<name>A0A381RV03_9ZZZZ</name>